<dbReference type="Gene3D" id="2.30.38.10">
    <property type="entry name" value="Luciferase, Domain 3"/>
    <property type="match status" value="4"/>
</dbReference>
<dbReference type="Pfam" id="PF00550">
    <property type="entry name" value="PP-binding"/>
    <property type="match status" value="4"/>
</dbReference>
<dbReference type="InterPro" id="IPR029058">
    <property type="entry name" value="AB_hydrolase_fold"/>
</dbReference>
<dbReference type="InterPro" id="IPR006162">
    <property type="entry name" value="Ppantetheine_attach_site"/>
</dbReference>
<dbReference type="CDD" id="cd12117">
    <property type="entry name" value="A_NRPS_Srf_like"/>
    <property type="match status" value="1"/>
</dbReference>
<dbReference type="InterPro" id="IPR044894">
    <property type="entry name" value="TubC_N_sf"/>
</dbReference>
<dbReference type="PROSITE" id="PS00012">
    <property type="entry name" value="PHOSPHOPANTETHEINE"/>
    <property type="match status" value="3"/>
</dbReference>
<dbReference type="SMART" id="SM00823">
    <property type="entry name" value="PKS_PP"/>
    <property type="match status" value="4"/>
</dbReference>
<feature type="domain" description="Carrier" evidence="8">
    <location>
        <begin position="1052"/>
        <end position="1127"/>
    </location>
</feature>
<evidence type="ECO:0000256" key="5">
    <source>
        <dbReference type="ARBA" id="ARBA00022737"/>
    </source>
</evidence>
<dbReference type="Pfam" id="PF13193">
    <property type="entry name" value="AMP-binding_C"/>
    <property type="match status" value="4"/>
</dbReference>
<feature type="region of interest" description="Disordered" evidence="7">
    <location>
        <begin position="2386"/>
        <end position="2408"/>
    </location>
</feature>
<dbReference type="InterPro" id="IPR001031">
    <property type="entry name" value="Thioesterase"/>
</dbReference>
<evidence type="ECO:0000256" key="7">
    <source>
        <dbReference type="SAM" id="MobiDB-lite"/>
    </source>
</evidence>
<dbReference type="NCBIfam" id="NF004282">
    <property type="entry name" value="PRK05691.1"/>
    <property type="match status" value="4"/>
</dbReference>
<dbReference type="Gene3D" id="3.40.50.1820">
    <property type="entry name" value="alpha/beta hydrolase"/>
    <property type="match status" value="1"/>
</dbReference>
<dbReference type="InterPro" id="IPR020806">
    <property type="entry name" value="PKS_PP-bd"/>
</dbReference>
<dbReference type="SUPFAM" id="SSF53474">
    <property type="entry name" value="alpha/beta-Hydrolases"/>
    <property type="match status" value="1"/>
</dbReference>
<dbReference type="SUPFAM" id="SSF56801">
    <property type="entry name" value="Acetyl-CoA synthetase-like"/>
    <property type="match status" value="4"/>
</dbReference>
<dbReference type="InterPro" id="IPR036736">
    <property type="entry name" value="ACP-like_sf"/>
</dbReference>
<evidence type="ECO:0000256" key="6">
    <source>
        <dbReference type="ARBA" id="ARBA00023194"/>
    </source>
</evidence>
<feature type="domain" description="Carrier" evidence="8">
    <location>
        <begin position="4704"/>
        <end position="4779"/>
    </location>
</feature>
<feature type="compositionally biased region" description="Polar residues" evidence="7">
    <location>
        <begin position="2386"/>
        <end position="2396"/>
    </location>
</feature>
<accession>G9CIA3</accession>
<dbReference type="InterPro" id="IPR041464">
    <property type="entry name" value="TubC_N"/>
</dbReference>
<dbReference type="Pfam" id="PF00668">
    <property type="entry name" value="Condensation"/>
    <property type="match status" value="5"/>
</dbReference>
<sequence>MTKSIVELVRHLTDLSIDLETDGNRLRCHAPEGALTPILQQEIAKRKTEIILFLQQAKQVKASHQLPIPRVPRNDHLPLSFAQARLWFLYELEGASATYNMVGVLKLSGSLNVDALKQATGEILQRHEVLRTRFQQVDGIPVQVIDPNPIWNLPIVDLQQVSQPEAEAQRLATLEAQTPFDLSQSPLLRLTLLKLQPQEHLLLINIHHIVSDGWSNGIFIRELSILYAAFCTGEHSLGQFTPTPLPELPIQYADFAIWQRQWLSGDVLAAQLGYWKQQLAGAPPLLELPTDRPRPAVQTFKAAIERFQLDSKLTDQIRERSQKSGSTLFMTLLAGFVVLLFRYSGQTDLVVGSPIANRNRREIEGLIGFFVNTLALRFNLSQAPTFEALLAQVRQVTQEAYDHQDLPFEILVEQLQPERNLDRNPLVQVLFALQNAPTDSWNLPGLKVEDIPWELDAVRVDLEVHLEETPSGIEGVCCYNNDLFDAATISRMMQHFENLLEGIVANPQQPVALLPLLTHQERHQLLVEWNNTQVDYAQELCIHKLFESQVERTPDSVAVVFENQQLTYGELNSRANQLAHHLRSLGVGADVLVGICVERSIEMVVGLLGILKAGGAYVPLDSEYPTERLAFMLEDAQVSVLLTQQNLVEKLPPNHAQLVCLDNDWQIISQLSQENLVCGVQENNLGYVIYTSGSTGQPKGVAMNQLALCNLMLWQLQNTSITSSKAKTLQFAPISFDVSFQEMFSTWCSGGTLLLIDSQLRREPLALLGLLKEQGVERVFLPFVALQQLAEVAVDSELVINHLKEVITAGEQLQITPAISKWFSQLNGCTLHNHYGPSESHVVTTLTLSDAVENWALLPPIGRPITNTQIYILDEYLQPVPIGVPGELHIGGVCLARGYLNRPELTQERFIPNPFNNSKLYKTGDLARYLPDGNIEYLGRIDNQVKIRGFRIELGEVEAVLSQCEDVQVCCAMAREDSPGDKRLVAYIVPQPQITPTVSELRSFLKSKLPEYMVPSAIVILESLPLTPNGKVDRRALPAPEPSSELSNKFVAPRTPIEEILALIWTQVLKVEQVGIYDNFFELGGHSLLATQLISRIRTSLKVELPLRSLFAAPTIAELSQNIQQLQQQDLELSAPPILPRVDNAEIASSYSQQRLWFLDQLQPNSAFYNIPGALRLSGTLEIAALEQSFHEIIQRHQALRTNFITVDGQATPIIQTEANWTISIVDLQHLSTTEQEIASQQLTQQQALLPFDLATEALIRATLVVLSDTEHLLFVCMHHIVSDGWSMGVFVQELTTLYNSYSQGQPSPLTPLPIQYADFAIWQRQWLQGDVLQSQLSYWEKQLASAPTFLPLPTDRPRPAVQTFAGAYQEFSLSVNLTQKLTKLSQEQGVTLFMTLLAAYGTLLYRYTGVEDILVGSPIANRDRSETEELIGFFVNTLVLRTDISGNPSFNELLPRIREMALGAYAHQDLPFEMLVEALQPERDLSHTPLFQVMFTLQNAPISTVELTGLNISPLPIESATAKFDLTLAMENTANGLIGAWEYNTDLFDSSTIERITGHFVTLLEAIVTNPQERISQLPMLTTSEQQQLLVEWNNTQVDYSHDLCIHELFESQVKRTPNAVAVVFQEQQLTYQQLNSRANQLAHYLRSLGVRAEVLVGICVERSLEMLIGLLGILKAGGAYLPLDPEYPIERLTFMLEDAQVSVLLTQQHLVEKLPPNQAQLVCIDEVWQEILQNKQDNLTKVVTPFNLANVIYTSGSTGKPKGVMVEHRGLCNLAQAQIQTFSLHSDSRILQFASFSFDASIWEVLMAFGSGATLYLGTKDSLMPGTPLIDRLTNDGITHITLPPSALLVLPEDELPALQTIIVAGEACAVELMQQWSTRRNFFNAYGPTEASVCATVAKCTPNDQKVSIGRPIANTQIYILDQHLQPVPIGVPGELHIGGAGLARGYLNRPELTQEKFIPNPFNNSKLYKTGDLARYLPDGNIEYLGRIDNQVKIRGFRIELGEIETILNQHQNIQTSCVIAHIDNSGDKRLIAYIVPQPQATPTIDQLRSHIKTQLPEYMIPSAIIILESLPLTPNGKIDRRALPAPEFQSQPTEKFVAPRTPVEEILALTWTQILRIEIIGIHDNFFELGGHSLLATQLISRIRSNLQIELPLRSLFAAPTIAQLAQNIQQLQQNHSEISAPPINPRTTESELPLSYSQQRLWFLDKFEPNSASYNIPIALRLLGTLQITALEQSLHQIIQRHSALRTNFITVNGQPSQIIQTQTNWTISVIDLQNLSTTEQEITSQELSKQQAHQPFNLATESLITATLVIIYHTEHLLLVCMHHIVSDGWSMGIFVQETHRPLQCLFSRSTLTLNFTTNTVRRLRNLAKTMVSRRSPAKQTQLLATTTSQRTHIPTTTHRPPQTCCTDLQRRTYEFALCAELTQKLTKLSQQQGVTLFMTLLAAYGTLLYRYTGVADILIGSPIANRERSEIEGLIGFFVNSLVLRTDISGNPSFGELLPRIREMALGAYAHQDLPFEMLVEALQPERNLGHTPLFQVMFVLQNAPISTVELNGLTVNNLPMESATAKFDLTLAMESTSTGLVGGWEYNTDLFDSSTIERMTNHFLTLLTAIVANPQQKIDQLPMLTASEQQQLLVEWNQTQTNYPHNLCIHQLFELQSLKTPDAVAVVCGNQQITYRELNSRANQLAHYLQSLGVKAEVLVGICVERSLEMLVGLLAILKAGGAYLPLDPEYPQERLSFMLEDTQVKVLLTQNKLVESLGQHQARVICLDTDWQSISLENQHNLNTTANSQNLCYVIYTSGSTGTPKGVAVTHQAVNRLVKNTNYIQFTPDDRVAQAANIAFDAATFEIWGALLHGAKLVIIAKSVLFSPPEFAVNIRQQEVSVLFLTTALFNQLASFTPQVFSSLRYLLFGGEAVDPRWVREVLDKGAPQKLLHVYGPTENTTFSSWYLVEDLPSTATTIPIGQAISNTQLYILDQNLQPVPVGVPGELHIGGVGLAREYLNRPELTQEKFIPNPFGGSRGGERLYKTGDLARYLPDGNIEYLGRIDNQVKIRGFRIELGEIEASLNQHPDVQTSCVIARVDIPGNKRLVAYIVPQPQITPTVSELRSFLKTKLPDYMIPSAIMILESLPLTPNGKIDRRALPEPESRAGIETLIVQPRNSIEETLAQIWMQVLRVESIGIHDNFFELGGDSILSIQIISRAKLAGLELTVKQLFANQTIAQLATVAGTIKALSIEQGLVSGACPLTPIQQWFFEQDLPEKHYFNQSFLLTVPSDIKLEVLEQVWQELLKHHDALRLRFSQKDSIWQQIHANPSENFAISRFDLSTVSESEMESEIATRANELQASLNLSENLVQVALFWLGSDKEARLLIVIHHLVVDGVSWRILLEDLQTGYEQLSQGQMMQLPEKTMSFKDWAQQLREYAQSDVLKSELAYWLSASHSAISPIPVDYEQGENTFASGSTVSVWLDEAETLSLLQDVPKAYKTQINDVLLTALVVVLSRWTNSNSVLFNLEGHGREDVVDGVDLSRTVGWFTTIFPVVVELELTDDLGSVLKSVKEQLRGIPNKGIGYGLLRYLNGDAEVLAQLDRIGASEVSFNYLGQFAQVLNTSSLMQLAGESSGQSQSLQGRRSCLLDVNAIITDERLYVDWAYSSYVHQRSTIESVAEDFIETLRDIIAHCLSPHNSGYTPTDFPLIQLSQLELDGVMAGLRLKPEIGKTNWQNIEDIYPLSPMQEGMLFESLYAPDSGVYLEQMIYTLTGSIDVEAFSQAWQQVVARHSIFRTAFVWESLSQPLQVVYRQVNVTVDTIDWRELSAQEQQAQLETFLDFQRQQSFQLSQAPLMHLRLVQLDSNTYQFVWSFHHLLLDGWSLPLVLKDLLDFYQAISQDESLPNIGTVNYRNYIAWLQQQNRNLAEEFWREKLQGFTAPTPITVDKPLSNRQQDSTYSEQEIQLTVSATDAIASFVRQYQLTINNLVQVTWGLLLSRYSQETDVVFGATVSGRPPSLIGVESMVGLFINTLPVRVQISETTELLSLLKDLQAQQFDSEQFSYSSLVEIQALSDVPKGTSLFESIVVFENYPVDTAALRGNDSFAISNFEAIEQTNYPLTVLAASGEQFLLKVIYDASRFEDGTISRMLGHFVTLLEAIVENPQQRISELPILTQVEKQQLLVEWNNTQVDYPHELCIHKLFEEQVERTPDEIAVVFENQQLTYSELNTRANQLAHYLQSLGVGADVLVGICVERSIEMVVGLLGILKAGGAYVPLDPEYPIERLSFMLSDAAVSVLLTQQQLVEKLPPNQARVIYLDSDWQIISQLSQENVISGVQENNLGYVIYTSGSTGQPKGVAMNQLALCNLILWQLQNTSITSSKAKTLQFAPISFDVSFQEMFSTWCSGGTLLLIDSQLRREPLALLGLLQEQAVERVFVPFVALQQLAEVAVSNELVIDNLREIITAGEQLQITPAISKWFGQLNGCTLNNHYGPSESHVVTTFTLSNSVDNWALLPPIGRAIANTQIYILDECLQPLPVGVPGELYIGGVCLARGYLNRPELTQEKFISNPFGGSKGERLYKTGDLARYLPDGNIEYLGRIDNQVKIRGFRIELGEVEAVLSQYENVQVCCAIAREDYPGDKRLVAYLVPQSEKTPTVSELRSFLKSKLPEYMVPSAIVILESLPLTPNGKVDRRALPAPFNSNSSDTFVFPRNTIELQLIQIWSKILKVDNIGVKDNFFDLGGHSLLAPYLMTQIKQQFDKDIPLAILFQHPTIEDLASLLQKDSDASDGSPLVAIQPTGSNPPFFCFPGAGGFPFYFYNLARCLGSNQPFYSFQPQNRDGELAGIRQIEDIATQYLKVIQTVQPQGPYFLGGHSFGGKVAFEIAQQLLRQGEVVALVAIFDTIAPIAQPEMEEMDDVQWLIQTAKLFQIGFTKDLDMDVDPLLSLALDEQFKYVLDYLKMLDILPPDADTTYLKRLVQAFKTDGKAHDKYVPQKFEPIAISLFRASESYQEKSAALQQFEILQDLDWGWSKFSSEPLDVQFVPGNHVTMMNQPHVQVLAERLEACINKAMKKTSPS</sequence>
<dbReference type="InterPro" id="IPR020845">
    <property type="entry name" value="AMP-binding_CS"/>
</dbReference>
<evidence type="ECO:0000256" key="4">
    <source>
        <dbReference type="ARBA" id="ARBA00022553"/>
    </source>
</evidence>
<feature type="compositionally biased region" description="Low complexity" evidence="7">
    <location>
        <begin position="2397"/>
        <end position="2408"/>
    </location>
</feature>
<dbReference type="Gene3D" id="1.10.10.1830">
    <property type="entry name" value="Non-ribosomal peptide synthase, adenylation domain"/>
    <property type="match status" value="1"/>
</dbReference>
<dbReference type="GO" id="GO:0043041">
    <property type="term" value="P:amino acid activation for nonribosomal peptide biosynthetic process"/>
    <property type="evidence" value="ECO:0007669"/>
    <property type="project" value="TreeGrafter"/>
</dbReference>
<evidence type="ECO:0000256" key="3">
    <source>
        <dbReference type="ARBA" id="ARBA00022450"/>
    </source>
</evidence>
<dbReference type="GO" id="GO:0009239">
    <property type="term" value="P:enterobactin biosynthetic process"/>
    <property type="evidence" value="ECO:0007669"/>
    <property type="project" value="TreeGrafter"/>
</dbReference>
<comment type="similarity">
    <text evidence="2">Belongs to the ATP-dependent AMP-binding enzyme family.</text>
</comment>
<dbReference type="InterPro" id="IPR000873">
    <property type="entry name" value="AMP-dep_synth/lig_dom"/>
</dbReference>
<dbReference type="FunFam" id="1.10.1200.10:FF:000005">
    <property type="entry name" value="Nonribosomal peptide synthetase 1"/>
    <property type="match status" value="4"/>
</dbReference>
<dbReference type="CDD" id="cd17651">
    <property type="entry name" value="A_NRPS_VisG_like"/>
    <property type="match status" value="2"/>
</dbReference>
<dbReference type="Gene3D" id="3.30.559.30">
    <property type="entry name" value="Nonribosomal peptide synthetase, condensation domain"/>
    <property type="match status" value="5"/>
</dbReference>
<gene>
    <name evidence="9" type="primary">npnC</name>
</gene>
<dbReference type="SUPFAM" id="SSF52777">
    <property type="entry name" value="CoA-dependent acyltransferases"/>
    <property type="match status" value="10"/>
</dbReference>
<dbReference type="NCBIfam" id="NF003417">
    <property type="entry name" value="PRK04813.1"/>
    <property type="match status" value="4"/>
</dbReference>
<feature type="domain" description="Carrier" evidence="8">
    <location>
        <begin position="2103"/>
        <end position="2178"/>
    </location>
</feature>
<dbReference type="PROSITE" id="PS00455">
    <property type="entry name" value="AMP_BINDING"/>
    <property type="match status" value="4"/>
</dbReference>
<evidence type="ECO:0000259" key="8">
    <source>
        <dbReference type="PROSITE" id="PS50075"/>
    </source>
</evidence>
<organism evidence="9">
    <name type="scientific">Kaarinaea lacus PCC 9237</name>
    <dbReference type="NCBI Taxonomy" id="3158555"/>
    <lineage>
        <taxon>Bacteria</taxon>
        <taxon>Bacillati</taxon>
        <taxon>Cyanobacteriota</taxon>
        <taxon>Cyanophyceae</taxon>
        <taxon>Nostocales</taxon>
        <taxon>Nodulariaceae</taxon>
        <taxon>Kaarinaea</taxon>
        <taxon>Kaarinaea lacus</taxon>
    </lineage>
</organism>
<dbReference type="FunFam" id="3.30.300.30:FF:000010">
    <property type="entry name" value="Enterobactin synthetase component F"/>
    <property type="match status" value="4"/>
</dbReference>
<dbReference type="NCBIfam" id="TIGR01720">
    <property type="entry name" value="NRPS-para261"/>
    <property type="match status" value="1"/>
</dbReference>
<dbReference type="InterPro" id="IPR001242">
    <property type="entry name" value="Condensation_dom"/>
</dbReference>
<dbReference type="InterPro" id="IPR010060">
    <property type="entry name" value="NRPS_synth"/>
</dbReference>
<dbReference type="Pfam" id="PF00501">
    <property type="entry name" value="AMP-binding"/>
    <property type="match status" value="4"/>
</dbReference>
<evidence type="ECO:0000256" key="2">
    <source>
        <dbReference type="ARBA" id="ARBA00006432"/>
    </source>
</evidence>
<dbReference type="FunFam" id="3.40.50.980:FF:000001">
    <property type="entry name" value="Non-ribosomal peptide synthetase"/>
    <property type="match status" value="4"/>
</dbReference>
<dbReference type="Gene3D" id="3.40.50.980">
    <property type="match status" value="8"/>
</dbReference>
<dbReference type="InterPro" id="IPR009081">
    <property type="entry name" value="PP-bd_ACP"/>
</dbReference>
<dbReference type="PANTHER" id="PTHR45527:SF14">
    <property type="entry name" value="PLIPASTATIN SYNTHASE SUBUNIT B"/>
    <property type="match status" value="1"/>
</dbReference>
<dbReference type="GO" id="GO:0047527">
    <property type="term" value="F:2,3-dihydroxybenzoate-serine ligase activity"/>
    <property type="evidence" value="ECO:0007669"/>
    <property type="project" value="TreeGrafter"/>
</dbReference>
<dbReference type="FunFam" id="2.30.38.10:FF:000001">
    <property type="entry name" value="Non-ribosomal peptide synthetase PvdI"/>
    <property type="match status" value="4"/>
</dbReference>
<dbReference type="SUPFAM" id="SSF47336">
    <property type="entry name" value="ACP-like"/>
    <property type="match status" value="4"/>
</dbReference>
<dbReference type="PROSITE" id="PS50075">
    <property type="entry name" value="CARRIER"/>
    <property type="match status" value="4"/>
</dbReference>
<comment type="cofactor">
    <cofactor evidence="1">
        <name>pantetheine 4'-phosphate</name>
        <dbReference type="ChEBI" id="CHEBI:47942"/>
    </cofactor>
</comment>
<dbReference type="EMBL" id="JF430079">
    <property type="protein sequence ID" value="AEU11003.1"/>
    <property type="molecule type" value="Genomic_DNA"/>
</dbReference>
<keyword evidence="6" id="KW-0045">Antibiotic biosynthesis</keyword>
<reference evidence="9" key="1">
    <citation type="journal article" date="2011" name="Appl. Environ. Microbiol.">
        <title>Nostophycin Biosynthesis Is Directed by a Hybrid Polyketide Synthase-Nonribosomal Peptide Synthetase in the Toxic Cyanobacterium Nostoc sp. Strain 152.</title>
        <authorList>
            <person name="Fewer D.P."/>
            <person name="Osterholm J."/>
            <person name="Rouhiainen L."/>
            <person name="Jokela J."/>
            <person name="Wahlsten M."/>
            <person name="Sivonen K."/>
        </authorList>
    </citation>
    <scope>NUCLEOTIDE SEQUENCE</scope>
    <source>
        <strain evidence="9">152</strain>
    </source>
</reference>
<dbReference type="CDD" id="cd19534">
    <property type="entry name" value="E_NRPS"/>
    <property type="match status" value="1"/>
</dbReference>
<keyword evidence="4" id="KW-0597">Phosphoprotein</keyword>
<dbReference type="CDD" id="cd19531">
    <property type="entry name" value="LCL_NRPS-like"/>
    <property type="match status" value="3"/>
</dbReference>
<dbReference type="NCBIfam" id="TIGR01733">
    <property type="entry name" value="AA-adenyl-dom"/>
    <property type="match status" value="4"/>
</dbReference>
<dbReference type="FunFam" id="3.40.50.12780:FF:000012">
    <property type="entry name" value="Non-ribosomal peptide synthetase"/>
    <property type="match status" value="4"/>
</dbReference>
<name>G9CIA3_9CYAN</name>
<dbReference type="Pfam" id="PF18563">
    <property type="entry name" value="TubC_N"/>
    <property type="match status" value="1"/>
</dbReference>
<evidence type="ECO:0000313" key="9">
    <source>
        <dbReference type="EMBL" id="AEU11003.1"/>
    </source>
</evidence>
<dbReference type="Gene3D" id="3.30.300.30">
    <property type="match status" value="4"/>
</dbReference>
<dbReference type="GO" id="GO:0009366">
    <property type="term" value="C:enterobactin synthetase complex"/>
    <property type="evidence" value="ECO:0007669"/>
    <property type="project" value="TreeGrafter"/>
</dbReference>
<proteinExistence type="inferred from homology"/>
<dbReference type="FunFam" id="3.30.559.10:FF:000012">
    <property type="entry name" value="Non-ribosomal peptide synthetase"/>
    <property type="match status" value="2"/>
</dbReference>
<dbReference type="InterPro" id="IPR010071">
    <property type="entry name" value="AA_adenyl_dom"/>
</dbReference>
<dbReference type="InterPro" id="IPR023213">
    <property type="entry name" value="CAT-like_dom_sf"/>
</dbReference>
<evidence type="ECO:0000256" key="1">
    <source>
        <dbReference type="ARBA" id="ARBA00001957"/>
    </source>
</evidence>
<dbReference type="CDD" id="cd19543">
    <property type="entry name" value="DCL_NRPS"/>
    <property type="match status" value="1"/>
</dbReference>
<dbReference type="Gene3D" id="3.30.559.10">
    <property type="entry name" value="Chloramphenicol acetyltransferase-like domain"/>
    <property type="match status" value="5"/>
</dbReference>
<dbReference type="Pfam" id="PF00975">
    <property type="entry name" value="Thioesterase"/>
    <property type="match status" value="1"/>
</dbReference>
<dbReference type="GO" id="GO:0008610">
    <property type="term" value="P:lipid biosynthetic process"/>
    <property type="evidence" value="ECO:0007669"/>
    <property type="project" value="UniProtKB-ARBA"/>
</dbReference>
<keyword evidence="5" id="KW-0677">Repeat</keyword>
<feature type="domain" description="Carrier" evidence="8">
    <location>
        <begin position="3166"/>
        <end position="3240"/>
    </location>
</feature>
<dbReference type="InterPro" id="IPR045851">
    <property type="entry name" value="AMP-bd_C_sf"/>
</dbReference>
<dbReference type="GO" id="GO:0031177">
    <property type="term" value="F:phosphopantetheine binding"/>
    <property type="evidence" value="ECO:0007669"/>
    <property type="project" value="InterPro"/>
</dbReference>
<dbReference type="PANTHER" id="PTHR45527">
    <property type="entry name" value="NONRIBOSOMAL PEPTIDE SYNTHETASE"/>
    <property type="match status" value="1"/>
</dbReference>
<dbReference type="InterPro" id="IPR025110">
    <property type="entry name" value="AMP-bd_C"/>
</dbReference>
<protein>
    <submittedName>
        <fullName evidence="9">NpnC</fullName>
    </submittedName>
</protein>
<dbReference type="CDD" id="cd17652">
    <property type="entry name" value="A_NRPS_CmdD_like"/>
    <property type="match status" value="1"/>
</dbReference>
<dbReference type="GO" id="GO:0005829">
    <property type="term" value="C:cytosol"/>
    <property type="evidence" value="ECO:0007669"/>
    <property type="project" value="TreeGrafter"/>
</dbReference>
<dbReference type="Gene3D" id="1.10.1200.10">
    <property type="entry name" value="ACP-like"/>
    <property type="match status" value="4"/>
</dbReference>
<keyword evidence="3" id="KW-0596">Phosphopantetheine</keyword>